<dbReference type="STRING" id="926569.ANT_29970"/>
<organism evidence="1 2">
    <name type="scientific">Anaerolinea thermophila (strain DSM 14523 / JCM 11388 / NBRC 100420 / UNI-1)</name>
    <dbReference type="NCBI Taxonomy" id="926569"/>
    <lineage>
        <taxon>Bacteria</taxon>
        <taxon>Bacillati</taxon>
        <taxon>Chloroflexota</taxon>
        <taxon>Anaerolineae</taxon>
        <taxon>Anaerolineales</taxon>
        <taxon>Anaerolineaceae</taxon>
        <taxon>Anaerolinea</taxon>
    </lineage>
</organism>
<dbReference type="InterPro" id="IPR016032">
    <property type="entry name" value="Sig_transdc_resp-reg_C-effctor"/>
</dbReference>
<sequence length="449" mass="51930">MTLQATPEDLFTLLRAEREGAWLGRVFVSPEGVERVRGMQSVILVGADGVGKTALMEYLKGQSLHNPAGPLMVWWRPVPLPAPDALQSVNGFREQAFQETSIAALDWAGRFPHLVKQAPQYAQRSWVACVDAFIPPFQQERLLYEYPVLRELLSDLRARVDQTFSALFSIPSLDVLRAWVDALRAMGCLGVWVVVDGLEMWQSPESDALLVQMKHLLSSMVWFEQAGFALKILAPERFQKVLLSAIKPENKRIQPAMLIWSVEKLKEIVECRLHWITGKPEPTLETLVQDGFLLTVLKQYGGMLPRGWLDLTYPFVKAYLEKKSPLTMAEGEQILRKYPPRLRLDLQRKRVILGYSVWEVSPQSYDLLEYLYRQPDFSCTKEELYYRGIRRYENIPAPGSKEWEPPSDWWGVMDTALWRLRREIERDPGNPLYILSERRKGMVRLNWLW</sequence>
<protein>
    <recommendedName>
        <fullName evidence="3">OmpR/PhoB-type domain-containing protein</fullName>
    </recommendedName>
</protein>
<evidence type="ECO:0000313" key="2">
    <source>
        <dbReference type="Proteomes" id="UP000008922"/>
    </source>
</evidence>
<dbReference type="EMBL" id="AP012029">
    <property type="protein sequence ID" value="BAJ65023.1"/>
    <property type="molecule type" value="Genomic_DNA"/>
</dbReference>
<reference evidence="1 2" key="1">
    <citation type="submission" date="2010-12" db="EMBL/GenBank/DDBJ databases">
        <title>Whole genome sequence of Anaerolinea thermophila UNI-1.</title>
        <authorList>
            <person name="Narita-Yamada S."/>
            <person name="Kishi E."/>
            <person name="Watanabe Y."/>
            <person name="Takasaki K."/>
            <person name="Ankai A."/>
            <person name="Oguchi A."/>
            <person name="Fukui S."/>
            <person name="Takahashi M."/>
            <person name="Yashiro I."/>
            <person name="Hosoyama A."/>
            <person name="Sekiguchi Y."/>
            <person name="Hanada S."/>
            <person name="Fujita N."/>
        </authorList>
    </citation>
    <scope>NUCLEOTIDE SEQUENCE [LARGE SCALE GENOMIC DNA]</scope>
    <source>
        <strain evidence="2">DSM 14523 / JCM 11388 / NBRC 100420 / UNI-1</strain>
    </source>
</reference>
<dbReference type="SUPFAM" id="SSF52540">
    <property type="entry name" value="P-loop containing nucleoside triphosphate hydrolases"/>
    <property type="match status" value="1"/>
</dbReference>
<accession>E8N276</accession>
<gene>
    <name evidence="1" type="ordered locus">ANT_29970</name>
</gene>
<dbReference type="GO" id="GO:0003677">
    <property type="term" value="F:DNA binding"/>
    <property type="evidence" value="ECO:0007669"/>
    <property type="project" value="InterPro"/>
</dbReference>
<evidence type="ECO:0000313" key="1">
    <source>
        <dbReference type="EMBL" id="BAJ65023.1"/>
    </source>
</evidence>
<dbReference type="InterPro" id="IPR027417">
    <property type="entry name" value="P-loop_NTPase"/>
</dbReference>
<proteinExistence type="predicted"/>
<evidence type="ECO:0008006" key="3">
    <source>
        <dbReference type="Google" id="ProtNLM"/>
    </source>
</evidence>
<dbReference type="SUPFAM" id="SSF46894">
    <property type="entry name" value="C-terminal effector domain of the bipartite response regulators"/>
    <property type="match status" value="1"/>
</dbReference>
<dbReference type="OrthoDB" id="138059at2"/>
<dbReference type="HOGENOM" id="CLU_609229_0_0_0"/>
<dbReference type="Proteomes" id="UP000008922">
    <property type="component" value="Chromosome"/>
</dbReference>
<dbReference type="AlphaFoldDB" id="E8N276"/>
<dbReference type="GO" id="GO:0006355">
    <property type="term" value="P:regulation of DNA-templated transcription"/>
    <property type="evidence" value="ECO:0007669"/>
    <property type="project" value="InterPro"/>
</dbReference>
<dbReference type="InterPro" id="IPR036388">
    <property type="entry name" value="WH-like_DNA-bd_sf"/>
</dbReference>
<dbReference type="eggNOG" id="COG0745">
    <property type="taxonomic scope" value="Bacteria"/>
</dbReference>
<name>E8N276_ANATU</name>
<dbReference type="Gene3D" id="1.10.10.10">
    <property type="entry name" value="Winged helix-like DNA-binding domain superfamily/Winged helix DNA-binding domain"/>
    <property type="match status" value="1"/>
</dbReference>
<keyword evidence="2" id="KW-1185">Reference proteome</keyword>
<dbReference type="KEGG" id="atm:ANT_29970"/>
<dbReference type="RefSeq" id="WP_013561367.1">
    <property type="nucleotide sequence ID" value="NC_014960.1"/>
</dbReference>
<dbReference type="InParanoid" id="E8N276"/>